<gene>
    <name evidence="5" type="ORF">HNQ40_000973</name>
</gene>
<dbReference type="PANTHER" id="PTHR30469">
    <property type="entry name" value="MULTIDRUG RESISTANCE PROTEIN MDTA"/>
    <property type="match status" value="1"/>
</dbReference>
<dbReference type="Gene3D" id="1.10.287.470">
    <property type="entry name" value="Helix hairpin bin"/>
    <property type="match status" value="1"/>
</dbReference>
<dbReference type="Proteomes" id="UP000541810">
    <property type="component" value="Unassembled WGS sequence"/>
</dbReference>
<dbReference type="NCBIfam" id="TIGR01730">
    <property type="entry name" value="RND_mfp"/>
    <property type="match status" value="1"/>
</dbReference>
<dbReference type="AlphaFoldDB" id="A0A7X0LJS9"/>
<dbReference type="GO" id="GO:1990281">
    <property type="term" value="C:efflux pump complex"/>
    <property type="evidence" value="ECO:0007669"/>
    <property type="project" value="TreeGrafter"/>
</dbReference>
<keyword evidence="3" id="KW-1133">Transmembrane helix</keyword>
<dbReference type="SUPFAM" id="SSF111369">
    <property type="entry name" value="HlyD-like secretion proteins"/>
    <property type="match status" value="1"/>
</dbReference>
<evidence type="ECO:0000256" key="1">
    <source>
        <dbReference type="ARBA" id="ARBA00009477"/>
    </source>
</evidence>
<accession>A0A7X0LJS9</accession>
<feature type="coiled-coil region" evidence="2">
    <location>
        <begin position="109"/>
        <end position="160"/>
    </location>
</feature>
<evidence type="ECO:0000256" key="3">
    <source>
        <dbReference type="SAM" id="Phobius"/>
    </source>
</evidence>
<dbReference type="GO" id="GO:0015562">
    <property type="term" value="F:efflux transmembrane transporter activity"/>
    <property type="evidence" value="ECO:0007669"/>
    <property type="project" value="TreeGrafter"/>
</dbReference>
<dbReference type="Gene3D" id="2.40.50.100">
    <property type="match status" value="1"/>
</dbReference>
<keyword evidence="3" id="KW-0812">Transmembrane</keyword>
<dbReference type="InterPro" id="IPR058647">
    <property type="entry name" value="BSH_CzcB-like"/>
</dbReference>
<dbReference type="InterPro" id="IPR006143">
    <property type="entry name" value="RND_pump_MFP"/>
</dbReference>
<reference evidence="5 6" key="1">
    <citation type="submission" date="2020-08" db="EMBL/GenBank/DDBJ databases">
        <title>Genomic Encyclopedia of Type Strains, Phase IV (KMG-IV): sequencing the most valuable type-strain genomes for metagenomic binning, comparative biology and taxonomic classification.</title>
        <authorList>
            <person name="Goeker M."/>
        </authorList>
    </citation>
    <scope>NUCLEOTIDE SEQUENCE [LARGE SCALE GENOMIC DNA]</scope>
    <source>
        <strain evidence="5 6">DSM 103725</strain>
    </source>
</reference>
<dbReference type="Pfam" id="PF25973">
    <property type="entry name" value="BSH_CzcB"/>
    <property type="match status" value="1"/>
</dbReference>
<name>A0A7X0LJS9_9BACT</name>
<sequence>MKRSALITNPRVVSLATITTVLLGVTALAIFAQKDDTAVADGPGSQALTVRWQSIQPEPGYSITRAFVGRVEAQQESQLGFEVPGKVKQLLYREGDRVTAGQILARLDTQLLEARREELRAARDQAQAELDLADIRLERITRAHKRKAATDDELDEAQQSRLAAAANLARASAGIQTLEVELEKSELVAPYDAVVAAKHIDAGQVVSAGTTVIELYDIERPEVRLGVGGGLLEDLAIDQTHEVSVNGQTLTGTIRQILPARERVGRDVDVILEFDAQLDGIRRGDLARVQIEQAIEQPGVWLPIQALTEGVRGLWSVYTIERGPDDNGTAVIRRSDVEVLHPESNRVFVRSALPAGTEVVVGGLHRLAPGMEVRPADTEIDAP</sequence>
<keyword evidence="3" id="KW-0472">Membrane</keyword>
<protein>
    <submittedName>
        <fullName evidence="5">RND family efflux transporter MFP subunit</fullName>
    </submittedName>
</protein>
<evidence type="ECO:0000256" key="2">
    <source>
        <dbReference type="SAM" id="Coils"/>
    </source>
</evidence>
<comment type="caution">
    <text evidence="5">The sequence shown here is derived from an EMBL/GenBank/DDBJ whole genome shotgun (WGS) entry which is preliminary data.</text>
</comment>
<dbReference type="PANTHER" id="PTHR30469:SF11">
    <property type="entry name" value="BLL4320 PROTEIN"/>
    <property type="match status" value="1"/>
</dbReference>
<evidence type="ECO:0000259" key="4">
    <source>
        <dbReference type="Pfam" id="PF25973"/>
    </source>
</evidence>
<proteinExistence type="inferred from homology"/>
<evidence type="ECO:0000313" key="5">
    <source>
        <dbReference type="EMBL" id="MBB6429167.1"/>
    </source>
</evidence>
<organism evidence="5 6">
    <name type="scientific">Algisphaera agarilytica</name>
    <dbReference type="NCBI Taxonomy" id="1385975"/>
    <lineage>
        <taxon>Bacteria</taxon>
        <taxon>Pseudomonadati</taxon>
        <taxon>Planctomycetota</taxon>
        <taxon>Phycisphaerae</taxon>
        <taxon>Phycisphaerales</taxon>
        <taxon>Phycisphaeraceae</taxon>
        <taxon>Algisphaera</taxon>
    </lineage>
</organism>
<evidence type="ECO:0000313" key="6">
    <source>
        <dbReference type="Proteomes" id="UP000541810"/>
    </source>
</evidence>
<keyword evidence="6" id="KW-1185">Reference proteome</keyword>
<feature type="domain" description="CzcB-like barrel-sandwich hybrid" evidence="4">
    <location>
        <begin position="82"/>
        <end position="215"/>
    </location>
</feature>
<dbReference type="Gene3D" id="2.40.420.20">
    <property type="match status" value="1"/>
</dbReference>
<feature type="transmembrane region" description="Helical" evidence="3">
    <location>
        <begin position="12"/>
        <end position="32"/>
    </location>
</feature>
<dbReference type="EMBL" id="JACHGY010000001">
    <property type="protein sequence ID" value="MBB6429167.1"/>
    <property type="molecule type" value="Genomic_DNA"/>
</dbReference>
<keyword evidence="2" id="KW-0175">Coiled coil</keyword>
<comment type="similarity">
    <text evidence="1">Belongs to the membrane fusion protein (MFP) (TC 8.A.1) family.</text>
</comment>
<dbReference type="RefSeq" id="WP_184676754.1">
    <property type="nucleotide sequence ID" value="NZ_JACHGY010000001.1"/>
</dbReference>